<accession>A0AAV3Z849</accession>
<dbReference type="AlphaFoldDB" id="A0AAV3Z849"/>
<keyword evidence="8" id="KW-1185">Reference proteome</keyword>
<name>A0AAV3Z849_9GAST</name>
<evidence type="ECO:0000256" key="1">
    <source>
        <dbReference type="ARBA" id="ARBA00004141"/>
    </source>
</evidence>
<evidence type="ECO:0000256" key="3">
    <source>
        <dbReference type="ARBA" id="ARBA00022989"/>
    </source>
</evidence>
<dbReference type="PANTHER" id="PTHR24064">
    <property type="entry name" value="SOLUTE CARRIER FAMILY 22 MEMBER"/>
    <property type="match status" value="1"/>
</dbReference>
<dbReference type="Gene3D" id="1.20.1250.20">
    <property type="entry name" value="MFS general substrate transporter like domains"/>
    <property type="match status" value="1"/>
</dbReference>
<gene>
    <name evidence="7" type="ORF">PoB_001857600</name>
</gene>
<sequence length="291" mass="32301">MEEQQKTGEDALNKEETDTLHVDQILRALNPRGRYQILHIIVVYLSLPSAAFQLLSNVFIAKSVPHRCAGPPDGSGWSDIFSDTGNLTIVRDKCRLILTDNSSVLDSAPCVYGHEYQLSKDASVISQFDLVCDMDWLARLSQTMVIVGQGLGAVLTTFLSDRFGRKTVLVASSFGLLSCGLVVAYAPNAIVFVIFKFLIGGFQQGVVALKTTFILELLPMEYRAAQFWLTGCNWAFGMMLLAVFAFFFKVNVIPNLILAQCKKEITKGVNTGRSLMSNIRKRRGKMFFGYT</sequence>
<dbReference type="GO" id="GO:0016020">
    <property type="term" value="C:membrane"/>
    <property type="evidence" value="ECO:0007669"/>
    <property type="project" value="UniProtKB-SubCell"/>
</dbReference>
<dbReference type="Pfam" id="PF00083">
    <property type="entry name" value="Sugar_tr"/>
    <property type="match status" value="1"/>
</dbReference>
<feature type="transmembrane region" description="Helical" evidence="5">
    <location>
        <begin position="136"/>
        <end position="155"/>
    </location>
</feature>
<dbReference type="Proteomes" id="UP000735302">
    <property type="component" value="Unassembled WGS sequence"/>
</dbReference>
<dbReference type="GO" id="GO:0022857">
    <property type="term" value="F:transmembrane transporter activity"/>
    <property type="evidence" value="ECO:0007669"/>
    <property type="project" value="InterPro"/>
</dbReference>
<dbReference type="InterPro" id="IPR020846">
    <property type="entry name" value="MFS_dom"/>
</dbReference>
<comment type="caution">
    <text evidence="7">The sequence shown here is derived from an EMBL/GenBank/DDBJ whole genome shotgun (WGS) entry which is preliminary data.</text>
</comment>
<evidence type="ECO:0000313" key="7">
    <source>
        <dbReference type="EMBL" id="GFN92070.1"/>
    </source>
</evidence>
<dbReference type="PROSITE" id="PS50850">
    <property type="entry name" value="MFS"/>
    <property type="match status" value="1"/>
</dbReference>
<feature type="transmembrane region" description="Helical" evidence="5">
    <location>
        <begin position="227"/>
        <end position="248"/>
    </location>
</feature>
<dbReference type="InterPro" id="IPR005828">
    <property type="entry name" value="MFS_sugar_transport-like"/>
</dbReference>
<evidence type="ECO:0000256" key="2">
    <source>
        <dbReference type="ARBA" id="ARBA00022692"/>
    </source>
</evidence>
<keyword evidence="3 5" id="KW-1133">Transmembrane helix</keyword>
<evidence type="ECO:0000256" key="5">
    <source>
        <dbReference type="SAM" id="Phobius"/>
    </source>
</evidence>
<feature type="transmembrane region" description="Helical" evidence="5">
    <location>
        <begin position="167"/>
        <end position="186"/>
    </location>
</feature>
<evidence type="ECO:0000313" key="8">
    <source>
        <dbReference type="Proteomes" id="UP000735302"/>
    </source>
</evidence>
<feature type="transmembrane region" description="Helical" evidence="5">
    <location>
        <begin position="37"/>
        <end position="55"/>
    </location>
</feature>
<reference evidence="7 8" key="1">
    <citation type="journal article" date="2021" name="Elife">
        <title>Chloroplast acquisition without the gene transfer in kleptoplastic sea slugs, Plakobranchus ocellatus.</title>
        <authorList>
            <person name="Maeda T."/>
            <person name="Takahashi S."/>
            <person name="Yoshida T."/>
            <person name="Shimamura S."/>
            <person name="Takaki Y."/>
            <person name="Nagai Y."/>
            <person name="Toyoda A."/>
            <person name="Suzuki Y."/>
            <person name="Arimoto A."/>
            <person name="Ishii H."/>
            <person name="Satoh N."/>
            <person name="Nishiyama T."/>
            <person name="Hasebe M."/>
            <person name="Maruyama T."/>
            <person name="Minagawa J."/>
            <person name="Obokata J."/>
            <person name="Shigenobu S."/>
        </authorList>
    </citation>
    <scope>NUCLEOTIDE SEQUENCE [LARGE SCALE GENOMIC DNA]</scope>
</reference>
<organism evidence="7 8">
    <name type="scientific">Plakobranchus ocellatus</name>
    <dbReference type="NCBI Taxonomy" id="259542"/>
    <lineage>
        <taxon>Eukaryota</taxon>
        <taxon>Metazoa</taxon>
        <taxon>Spiralia</taxon>
        <taxon>Lophotrochozoa</taxon>
        <taxon>Mollusca</taxon>
        <taxon>Gastropoda</taxon>
        <taxon>Heterobranchia</taxon>
        <taxon>Euthyneura</taxon>
        <taxon>Panpulmonata</taxon>
        <taxon>Sacoglossa</taxon>
        <taxon>Placobranchoidea</taxon>
        <taxon>Plakobranchidae</taxon>
        <taxon>Plakobranchus</taxon>
    </lineage>
</organism>
<proteinExistence type="predicted"/>
<evidence type="ECO:0000256" key="4">
    <source>
        <dbReference type="ARBA" id="ARBA00023136"/>
    </source>
</evidence>
<feature type="domain" description="Major facilitator superfamily (MFS) profile" evidence="6">
    <location>
        <begin position="87"/>
        <end position="291"/>
    </location>
</feature>
<protein>
    <submittedName>
        <fullName evidence="7">Solute carrier family 22 member 8</fullName>
    </submittedName>
</protein>
<dbReference type="InterPro" id="IPR036259">
    <property type="entry name" value="MFS_trans_sf"/>
</dbReference>
<evidence type="ECO:0000259" key="6">
    <source>
        <dbReference type="PROSITE" id="PS50850"/>
    </source>
</evidence>
<dbReference type="SUPFAM" id="SSF103473">
    <property type="entry name" value="MFS general substrate transporter"/>
    <property type="match status" value="1"/>
</dbReference>
<keyword evidence="4 5" id="KW-0472">Membrane</keyword>
<keyword evidence="2 5" id="KW-0812">Transmembrane</keyword>
<comment type="subcellular location">
    <subcellularLocation>
        <location evidence="1">Membrane</location>
        <topology evidence="1">Multi-pass membrane protein</topology>
    </subcellularLocation>
</comment>
<dbReference type="EMBL" id="BLXT01002217">
    <property type="protein sequence ID" value="GFN92070.1"/>
    <property type="molecule type" value="Genomic_DNA"/>
</dbReference>